<feature type="binding site" evidence="11">
    <location>
        <position position="256"/>
    </location>
    <ligand>
        <name>Ca(2+)</name>
        <dbReference type="ChEBI" id="CHEBI:29108"/>
        <label>2</label>
    </ligand>
</feature>
<feature type="disulfide bond" evidence="13">
    <location>
        <begin position="39"/>
        <end position="120"/>
    </location>
</feature>
<keyword evidence="14" id="KW-0376">Hydrogen peroxide</keyword>
<dbReference type="EC" id="1.11.1.7" evidence="14"/>
<dbReference type="PRINTS" id="PR00461">
    <property type="entry name" value="PLPEROXIDASE"/>
</dbReference>
<feature type="disulfide bond" evidence="13">
    <location>
        <begin position="72"/>
        <end position="77"/>
    </location>
</feature>
<sequence length="329" mass="35676">MASDGPRLQRTTFTSVLFFVFVAVAAEAQLSASFYDSTCPQAASIVQEKVDAFVESDRGLAAALMRLHFHDCLVRGCDGSVLLNSTDPNILTEKSALLNSNSLRGFEQIDEIKIELEPACPGVVSCADILALVARDATVKVGGLSWQVFLGRIDGAGSFADEVTGSLPERRDNFTKLVETFAKVGLDAMDMIILSGGHSIGQVHCGAFFERLYNFQGLNITDPSMDPEFAAMLKAQCPPTKPLEFMALDATNGTFDSTYYLDLLTNKGLLESDVALLSDPLGVEYANKAVQDPDTFLLEFGMAMIKMGNIPASDPYGWRKHCAFTEPKL</sequence>
<feature type="binding site" evidence="11">
    <location>
        <position position="80"/>
    </location>
    <ligand>
        <name>Ca(2+)</name>
        <dbReference type="ChEBI" id="CHEBI:29108"/>
        <label>1</label>
    </ligand>
</feature>
<feature type="domain" description="Plant heme peroxidase family profile" evidence="15">
    <location>
        <begin position="29"/>
        <end position="326"/>
    </location>
</feature>
<evidence type="ECO:0000256" key="10">
    <source>
        <dbReference type="PIRSR" id="PIRSR600823-2"/>
    </source>
</evidence>
<feature type="disulfide bond" evidence="13">
    <location>
        <begin position="205"/>
        <end position="237"/>
    </location>
</feature>
<feature type="chain" id="PRO_5007948680" description="Peroxidase" evidence="14">
    <location>
        <begin position="29"/>
        <end position="329"/>
    </location>
</feature>
<feature type="binding site" evidence="11">
    <location>
        <position position="93"/>
    </location>
    <ligand>
        <name>Ca(2+)</name>
        <dbReference type="ChEBI" id="CHEBI:29108"/>
        <label>1</label>
    </ligand>
</feature>
<dbReference type="InterPro" id="IPR000823">
    <property type="entry name" value="Peroxidase_pln"/>
</dbReference>
<proteinExistence type="inferred from homology"/>
<keyword evidence="6 14" id="KW-0560">Oxidoreductase</keyword>
<keyword evidence="11 14" id="KW-0106">Calcium</keyword>
<evidence type="ECO:0000256" key="8">
    <source>
        <dbReference type="ARBA" id="ARBA00023157"/>
    </source>
</evidence>
<feature type="binding site" evidence="11">
    <location>
        <position position="78"/>
    </location>
    <ligand>
        <name>Ca(2+)</name>
        <dbReference type="ChEBI" id="CHEBI:29108"/>
        <label>1</label>
    </ligand>
</feature>
<dbReference type="PROSITE" id="PS00436">
    <property type="entry name" value="PEROXIDASE_2"/>
    <property type="match status" value="1"/>
</dbReference>
<keyword evidence="3 14" id="KW-0575">Peroxidase</keyword>
<dbReference type="Proteomes" id="UP000077202">
    <property type="component" value="Unassembled WGS sequence"/>
</dbReference>
<dbReference type="CDD" id="cd00693">
    <property type="entry name" value="secretory_peroxidase"/>
    <property type="match status" value="1"/>
</dbReference>
<organism evidence="16 17">
    <name type="scientific">Marchantia polymorpha subsp. ruderalis</name>
    <dbReference type="NCBI Taxonomy" id="1480154"/>
    <lineage>
        <taxon>Eukaryota</taxon>
        <taxon>Viridiplantae</taxon>
        <taxon>Streptophyta</taxon>
        <taxon>Embryophyta</taxon>
        <taxon>Marchantiophyta</taxon>
        <taxon>Marchantiopsida</taxon>
        <taxon>Marchantiidae</taxon>
        <taxon>Marchantiales</taxon>
        <taxon>Marchantiaceae</taxon>
        <taxon>Marchantia</taxon>
    </lineage>
</organism>
<dbReference type="InterPro" id="IPR002016">
    <property type="entry name" value="Haem_peroxidase"/>
</dbReference>
<dbReference type="GO" id="GO:0005576">
    <property type="term" value="C:extracellular region"/>
    <property type="evidence" value="ECO:0007669"/>
    <property type="project" value="UniProtKB-SubCell"/>
</dbReference>
<evidence type="ECO:0000256" key="4">
    <source>
        <dbReference type="ARBA" id="ARBA00022617"/>
    </source>
</evidence>
<dbReference type="GO" id="GO:0042744">
    <property type="term" value="P:hydrogen peroxide catabolic process"/>
    <property type="evidence" value="ECO:0007669"/>
    <property type="project" value="UniProtKB-KW"/>
</dbReference>
<evidence type="ECO:0000256" key="14">
    <source>
        <dbReference type="RuleBase" id="RU362060"/>
    </source>
</evidence>
<keyword evidence="5 11" id="KW-0479">Metal-binding</keyword>
<keyword evidence="8 13" id="KW-1015">Disulfide bond</keyword>
<comment type="cofactor">
    <cofactor evidence="11 14">
        <name>heme b</name>
        <dbReference type="ChEBI" id="CHEBI:60344"/>
    </cofactor>
    <text evidence="11 14">Binds 1 heme b (iron(II)-protoporphyrin IX) group per subunit.</text>
</comment>
<protein>
    <recommendedName>
        <fullName evidence="14">Peroxidase</fullName>
        <ecNumber evidence="14">1.11.1.7</ecNumber>
    </recommendedName>
</protein>
<feature type="binding site" description="axial binding residue" evidence="11">
    <location>
        <position position="198"/>
    </location>
    <ligand>
        <name>heme b</name>
        <dbReference type="ChEBI" id="CHEBI:60344"/>
    </ligand>
    <ligandPart>
        <name>Fe</name>
        <dbReference type="ChEBI" id="CHEBI:18248"/>
    </ligandPart>
</feature>
<comment type="subcellular location">
    <subcellularLocation>
        <location evidence="14">Secreted</location>
    </subcellularLocation>
</comment>
<evidence type="ECO:0000256" key="7">
    <source>
        <dbReference type="ARBA" id="ARBA00023004"/>
    </source>
</evidence>
<dbReference type="PROSITE" id="PS50873">
    <property type="entry name" value="PEROXIDASE_4"/>
    <property type="match status" value="1"/>
</dbReference>
<dbReference type="Pfam" id="PF00141">
    <property type="entry name" value="peroxidase"/>
    <property type="match status" value="1"/>
</dbReference>
<dbReference type="FunFam" id="1.10.420.10:FF:000001">
    <property type="entry name" value="Peroxidase"/>
    <property type="match status" value="1"/>
</dbReference>
<accession>A0A176VHE7</accession>
<evidence type="ECO:0000256" key="9">
    <source>
        <dbReference type="PIRSR" id="PIRSR600823-1"/>
    </source>
</evidence>
<dbReference type="EMBL" id="LVLJ01003781">
    <property type="protein sequence ID" value="OAE19792.1"/>
    <property type="molecule type" value="Genomic_DNA"/>
</dbReference>
<evidence type="ECO:0000256" key="3">
    <source>
        <dbReference type="ARBA" id="ARBA00022559"/>
    </source>
</evidence>
<dbReference type="GO" id="GO:0046872">
    <property type="term" value="F:metal ion binding"/>
    <property type="evidence" value="ECO:0007669"/>
    <property type="project" value="UniProtKB-UniRule"/>
</dbReference>
<dbReference type="InterPro" id="IPR019794">
    <property type="entry name" value="Peroxidases_AS"/>
</dbReference>
<keyword evidence="17" id="KW-1185">Reference proteome</keyword>
<evidence type="ECO:0000256" key="5">
    <source>
        <dbReference type="ARBA" id="ARBA00022723"/>
    </source>
</evidence>
<comment type="catalytic activity">
    <reaction evidence="1 14">
        <text>2 a phenolic donor + H2O2 = 2 a phenolic radical donor + 2 H2O</text>
        <dbReference type="Rhea" id="RHEA:56136"/>
        <dbReference type="ChEBI" id="CHEBI:15377"/>
        <dbReference type="ChEBI" id="CHEBI:16240"/>
        <dbReference type="ChEBI" id="CHEBI:139520"/>
        <dbReference type="ChEBI" id="CHEBI:139521"/>
        <dbReference type="EC" id="1.11.1.7"/>
    </reaction>
</comment>
<feature type="binding site" evidence="11">
    <location>
        <position position="249"/>
    </location>
    <ligand>
        <name>Ca(2+)</name>
        <dbReference type="ChEBI" id="CHEBI:29108"/>
        <label>2</label>
    </ligand>
</feature>
<dbReference type="InterPro" id="IPR010255">
    <property type="entry name" value="Haem_peroxidase_sf"/>
</dbReference>
<dbReference type="SUPFAM" id="SSF48113">
    <property type="entry name" value="Heme-dependent peroxidases"/>
    <property type="match status" value="1"/>
</dbReference>
<dbReference type="GO" id="GO:0140825">
    <property type="term" value="F:lactoperoxidase activity"/>
    <property type="evidence" value="ECO:0007669"/>
    <property type="project" value="UniProtKB-EC"/>
</dbReference>
<evidence type="ECO:0000256" key="12">
    <source>
        <dbReference type="PIRSR" id="PIRSR600823-4"/>
    </source>
</evidence>
<dbReference type="FunFam" id="1.10.520.10:FF:000009">
    <property type="entry name" value="Peroxidase"/>
    <property type="match status" value="1"/>
</dbReference>
<comment type="caution">
    <text evidence="16">The sequence shown here is derived from an EMBL/GenBank/DDBJ whole genome shotgun (WGS) entry which is preliminary data.</text>
</comment>
<feature type="active site" description="Proton acceptor" evidence="9">
    <location>
        <position position="70"/>
    </location>
</feature>
<keyword evidence="14" id="KW-0732">Signal</keyword>
<feature type="binding site" evidence="11">
    <location>
        <position position="76"/>
    </location>
    <ligand>
        <name>Ca(2+)</name>
        <dbReference type="ChEBI" id="CHEBI:29108"/>
        <label>1</label>
    </ligand>
</feature>
<dbReference type="GO" id="GO:0006979">
    <property type="term" value="P:response to oxidative stress"/>
    <property type="evidence" value="ECO:0007669"/>
    <property type="project" value="UniProtKB-UniRule"/>
</dbReference>
<evidence type="ECO:0000256" key="2">
    <source>
        <dbReference type="ARBA" id="ARBA00006873"/>
    </source>
</evidence>
<feature type="site" description="Transition state stabilizer" evidence="12">
    <location>
        <position position="66"/>
    </location>
</feature>
<comment type="cofactor">
    <cofactor evidence="11 14">
        <name>Ca(2+)</name>
        <dbReference type="ChEBI" id="CHEBI:29108"/>
    </cofactor>
    <text evidence="11 14">Binds 2 calcium ions per subunit.</text>
</comment>
<dbReference type="InterPro" id="IPR019793">
    <property type="entry name" value="Peroxidases_heam-ligand_BS"/>
</dbReference>
<reference evidence="16" key="1">
    <citation type="submission" date="2016-03" db="EMBL/GenBank/DDBJ databases">
        <title>Mechanisms controlling the formation of the plant cell surface in tip-growing cells are functionally conserved among land plants.</title>
        <authorList>
            <person name="Honkanen S."/>
            <person name="Jones V.A."/>
            <person name="Morieri G."/>
            <person name="Champion C."/>
            <person name="Hetherington A.J."/>
            <person name="Kelly S."/>
            <person name="Saint-Marcoux D."/>
            <person name="Proust H."/>
            <person name="Prescott H."/>
            <person name="Dolan L."/>
        </authorList>
    </citation>
    <scope>NUCLEOTIDE SEQUENCE [LARGE SCALE GENOMIC DNA]</scope>
    <source>
        <tissue evidence="16">Whole gametophyte</tissue>
    </source>
</reference>
<keyword evidence="7 11" id="KW-0408">Iron</keyword>
<evidence type="ECO:0000256" key="6">
    <source>
        <dbReference type="ARBA" id="ARBA00023002"/>
    </source>
</evidence>
<feature type="binding site" evidence="11">
    <location>
        <position position="74"/>
    </location>
    <ligand>
        <name>Ca(2+)</name>
        <dbReference type="ChEBI" id="CHEBI:29108"/>
        <label>1</label>
    </ligand>
</feature>
<evidence type="ECO:0000256" key="11">
    <source>
        <dbReference type="PIRSR" id="PIRSR600823-3"/>
    </source>
</evidence>
<comment type="similarity">
    <text evidence="2">Belongs to the peroxidase family. Ascorbate peroxidase subfamily.</text>
</comment>
<dbReference type="Gene3D" id="1.10.520.10">
    <property type="match status" value="1"/>
</dbReference>
<dbReference type="InterPro" id="IPR033905">
    <property type="entry name" value="Secretory_peroxidase"/>
</dbReference>
<dbReference type="PRINTS" id="PR00458">
    <property type="entry name" value="PEROXIDASE"/>
</dbReference>
<dbReference type="AlphaFoldDB" id="A0A176VHE7"/>
<gene>
    <name evidence="16" type="ORF">AXG93_2774s1020</name>
</gene>
<name>A0A176VHE7_MARPO</name>
<dbReference type="PROSITE" id="PS00435">
    <property type="entry name" value="PEROXIDASE_1"/>
    <property type="match status" value="1"/>
</dbReference>
<keyword evidence="14" id="KW-0964">Secreted</keyword>
<dbReference type="PANTHER" id="PTHR31235">
    <property type="entry name" value="PEROXIDASE 25-RELATED"/>
    <property type="match status" value="1"/>
</dbReference>
<evidence type="ECO:0000256" key="1">
    <source>
        <dbReference type="ARBA" id="ARBA00000189"/>
    </source>
</evidence>
<keyword evidence="4 14" id="KW-0349">Heme</keyword>
<evidence type="ECO:0000259" key="15">
    <source>
        <dbReference type="PROSITE" id="PS50873"/>
    </source>
</evidence>
<comment type="similarity">
    <text evidence="14">Belongs to the peroxidase family. Classical plant (class III) peroxidase subfamily.</text>
</comment>
<evidence type="ECO:0000256" key="13">
    <source>
        <dbReference type="PIRSR" id="PIRSR600823-5"/>
    </source>
</evidence>
<dbReference type="Gene3D" id="1.10.420.10">
    <property type="entry name" value="Peroxidase, domain 2"/>
    <property type="match status" value="1"/>
</dbReference>
<evidence type="ECO:0000313" key="16">
    <source>
        <dbReference type="EMBL" id="OAE19792.1"/>
    </source>
</evidence>
<feature type="signal peptide" evidence="14">
    <location>
        <begin position="1"/>
        <end position="28"/>
    </location>
</feature>
<feature type="binding site" evidence="11">
    <location>
        <position position="71"/>
    </location>
    <ligand>
        <name>Ca(2+)</name>
        <dbReference type="ChEBI" id="CHEBI:29108"/>
        <label>1</label>
    </ligand>
</feature>
<comment type="function">
    <text evidence="14">Removal of H(2)O(2), oxidation of toxic reductants, biosynthesis and degradation of lignin, suberization, auxin catabolism, response to environmental stresses such as wounding, pathogen attack and oxidative stress.</text>
</comment>
<feature type="binding site" evidence="10">
    <location>
        <position position="168"/>
    </location>
    <ligand>
        <name>substrate</name>
    </ligand>
</feature>
<dbReference type="GO" id="GO:0020037">
    <property type="term" value="F:heme binding"/>
    <property type="evidence" value="ECO:0007669"/>
    <property type="project" value="UniProtKB-UniRule"/>
</dbReference>
<evidence type="ECO:0000313" key="17">
    <source>
        <dbReference type="Proteomes" id="UP000077202"/>
    </source>
</evidence>